<feature type="region of interest" description="Disordered" evidence="1">
    <location>
        <begin position="34"/>
        <end position="67"/>
    </location>
</feature>
<reference evidence="2 3" key="1">
    <citation type="submission" date="2023-09" db="EMBL/GenBank/DDBJ databases">
        <title>Complete-Gapless Cercospora beticola genome.</title>
        <authorList>
            <person name="Wyatt N.A."/>
            <person name="Spanner R.E."/>
            <person name="Bolton M.D."/>
        </authorList>
    </citation>
    <scope>NUCLEOTIDE SEQUENCE [LARGE SCALE GENOMIC DNA]</scope>
    <source>
        <strain evidence="2">Cb09-40</strain>
    </source>
</reference>
<accession>A0ABZ0NMH1</accession>
<evidence type="ECO:0000313" key="2">
    <source>
        <dbReference type="EMBL" id="WPB00675.1"/>
    </source>
</evidence>
<gene>
    <name evidence="2" type="ORF">RHO25_005295</name>
</gene>
<dbReference type="Proteomes" id="UP001302367">
    <property type="component" value="Chromosome 3"/>
</dbReference>
<feature type="compositionally biased region" description="Low complexity" evidence="1">
    <location>
        <begin position="36"/>
        <end position="54"/>
    </location>
</feature>
<protein>
    <submittedName>
        <fullName evidence="2">Uncharacterized protein</fullName>
    </submittedName>
</protein>
<evidence type="ECO:0000256" key="1">
    <source>
        <dbReference type="SAM" id="MobiDB-lite"/>
    </source>
</evidence>
<feature type="compositionally biased region" description="Polar residues" evidence="1">
    <location>
        <begin position="88"/>
        <end position="98"/>
    </location>
</feature>
<sequence length="120" mass="12891">MSILWDQLYTSHTQIPSNPASKAFQQTTMYQAANGTSTSTSTSSSATSASSTRSSKSDYDKMSSDSASMMSYSSTASTIALIKDKFRTSSSSKKTPAQKQAEKRATRMDNVTLGTVFALK</sequence>
<keyword evidence="3" id="KW-1185">Reference proteome</keyword>
<evidence type="ECO:0000313" key="3">
    <source>
        <dbReference type="Proteomes" id="UP001302367"/>
    </source>
</evidence>
<dbReference type="EMBL" id="CP134186">
    <property type="protein sequence ID" value="WPB00675.1"/>
    <property type="molecule type" value="Genomic_DNA"/>
</dbReference>
<organism evidence="2 3">
    <name type="scientific">Cercospora beticola</name>
    <name type="common">Sugarbeet leaf spot fungus</name>
    <dbReference type="NCBI Taxonomy" id="122368"/>
    <lineage>
        <taxon>Eukaryota</taxon>
        <taxon>Fungi</taxon>
        <taxon>Dikarya</taxon>
        <taxon>Ascomycota</taxon>
        <taxon>Pezizomycotina</taxon>
        <taxon>Dothideomycetes</taxon>
        <taxon>Dothideomycetidae</taxon>
        <taxon>Mycosphaerellales</taxon>
        <taxon>Mycosphaerellaceae</taxon>
        <taxon>Cercospora</taxon>
    </lineage>
</organism>
<dbReference type="GeneID" id="35427311"/>
<dbReference type="RefSeq" id="XP_023457962.2">
    <property type="nucleotide sequence ID" value="XM_023596203.2"/>
</dbReference>
<proteinExistence type="predicted"/>
<feature type="region of interest" description="Disordered" evidence="1">
    <location>
        <begin position="87"/>
        <end position="107"/>
    </location>
</feature>
<name>A0ABZ0NMH1_CERBT</name>